<evidence type="ECO:0000256" key="6">
    <source>
        <dbReference type="SAM" id="Phobius"/>
    </source>
</evidence>
<dbReference type="GO" id="GO:0016020">
    <property type="term" value="C:membrane"/>
    <property type="evidence" value="ECO:0007669"/>
    <property type="project" value="UniProtKB-SubCell"/>
</dbReference>
<dbReference type="STRING" id="946362.F2UAN8"/>
<evidence type="ECO:0000259" key="7">
    <source>
        <dbReference type="Pfam" id="PF00324"/>
    </source>
</evidence>
<dbReference type="eggNOG" id="KOG1288">
    <property type="taxonomic scope" value="Eukaryota"/>
</dbReference>
<dbReference type="InterPro" id="IPR018491">
    <property type="entry name" value="SLC12_C"/>
</dbReference>
<name>F2UAN8_SALR5</name>
<feature type="domain" description="SLC12A transporter C-terminal" evidence="8">
    <location>
        <begin position="174"/>
        <end position="253"/>
    </location>
</feature>
<dbReference type="GO" id="GO:0006884">
    <property type="term" value="P:cell volume homeostasis"/>
    <property type="evidence" value="ECO:0007669"/>
    <property type="project" value="TreeGrafter"/>
</dbReference>
<evidence type="ECO:0000313" key="10">
    <source>
        <dbReference type="Proteomes" id="UP000007799"/>
    </source>
</evidence>
<dbReference type="KEGG" id="sre:PTSG_05157"/>
<dbReference type="GeneID" id="16074315"/>
<dbReference type="AlphaFoldDB" id="F2UAN8"/>
<dbReference type="PANTHER" id="PTHR11827:SF72">
    <property type="entry name" value="GH08340P"/>
    <property type="match status" value="1"/>
</dbReference>
<dbReference type="Gene3D" id="1.20.1740.10">
    <property type="entry name" value="Amino acid/polyamine transporter I"/>
    <property type="match status" value="1"/>
</dbReference>
<dbReference type="GO" id="GO:0055075">
    <property type="term" value="P:potassium ion homeostasis"/>
    <property type="evidence" value="ECO:0007669"/>
    <property type="project" value="TreeGrafter"/>
</dbReference>
<accession>F2UAN8</accession>
<sequence length="553" mass="62726">MSFFVTKPGSTNPIRAVVASWFLVQLVLFVGQINVIAPIVSMLFLLCYGVVNLACFVQRVQASPNFRPTFRYFSWHTALFGAIACVAVMFFVQPMYAAASFLLMMLLFIFLNYRSTPANWGEVSQALIYHQVRKYLLRLKDSTISVKYWRPQILMLVTNPRKQYQAIGMMNEIKKGGLFVLGHILVQPFSRNAIHEVKSTKDAWLTLAGLEKWKAFVDIIVSNSVRDGVRSLLASCGLGGMRPNILVLNFIRDTTPSDQLLDRMAAQAEKASRSTWIPHISSSDVDHYSAVTDAFPPIHNLDNEHRSPPLLETEFVGIVRDALLMGKSIIMTRNFAKLESRLQEASGRFHHYIDLYPVVRPGPARSLTFDFILQMATILHMVGRWRNHRIRVFAIVDPGTDIDAEETRLQGVLEDVRIMHAEVKMITYVPQKGEGKSFFNASTREQFSFVNRTILTNSTKTSAVFSYLPSPPERPPEAYRTDDDDDDDDDNDSVRGGRRHHHHHQHASTPTARDHLQRIRDYLEDIDVLTRDTPPICLFHGVEPVVTPNASSV</sequence>
<evidence type="ECO:0008006" key="11">
    <source>
        <dbReference type="Google" id="ProtNLM"/>
    </source>
</evidence>
<dbReference type="Pfam" id="PF00324">
    <property type="entry name" value="AA_permease"/>
    <property type="match status" value="1"/>
</dbReference>
<feature type="compositionally biased region" description="Basic residues" evidence="5">
    <location>
        <begin position="496"/>
        <end position="506"/>
    </location>
</feature>
<protein>
    <recommendedName>
        <fullName evidence="11">Amino acid permease/ SLC12A domain-containing protein</fullName>
    </recommendedName>
</protein>
<comment type="subcellular location">
    <subcellularLocation>
        <location evidence="1">Membrane</location>
        <topology evidence="1">Multi-pass membrane protein</topology>
    </subcellularLocation>
</comment>
<dbReference type="InterPro" id="IPR004842">
    <property type="entry name" value="SLC12A_fam"/>
</dbReference>
<evidence type="ECO:0000259" key="8">
    <source>
        <dbReference type="Pfam" id="PF03522"/>
    </source>
</evidence>
<dbReference type="PANTHER" id="PTHR11827">
    <property type="entry name" value="SOLUTE CARRIER FAMILY 12, CATION COTRANSPORTERS"/>
    <property type="match status" value="1"/>
</dbReference>
<reference evidence="9" key="1">
    <citation type="submission" date="2009-08" db="EMBL/GenBank/DDBJ databases">
        <title>Annotation of Salpingoeca rosetta.</title>
        <authorList>
            <consortium name="The Broad Institute Genome Sequencing Platform"/>
            <person name="Russ C."/>
            <person name="Cuomo C."/>
            <person name="Burger G."/>
            <person name="Gray M.W."/>
            <person name="Holland P.W.H."/>
            <person name="King N."/>
            <person name="Lang F.B.F."/>
            <person name="Roger A.J."/>
            <person name="Ruiz-Trillo I."/>
            <person name="Young S.K."/>
            <person name="Zeng Q."/>
            <person name="Gargeya S."/>
            <person name="Alvarado L."/>
            <person name="Berlin A."/>
            <person name="Chapman S.B."/>
            <person name="Chen Z."/>
            <person name="Freedman E."/>
            <person name="Gellesch M."/>
            <person name="Goldberg J."/>
            <person name="Griggs A."/>
            <person name="Gujja S."/>
            <person name="Heilman E."/>
            <person name="Heiman D."/>
            <person name="Howarth C."/>
            <person name="Mehta T."/>
            <person name="Neiman D."/>
            <person name="Pearson M."/>
            <person name="Roberts A."/>
            <person name="Saif S."/>
            <person name="Shea T."/>
            <person name="Shenoy N."/>
            <person name="Sisk P."/>
            <person name="Stolte C."/>
            <person name="Sykes S."/>
            <person name="White J."/>
            <person name="Yandava C."/>
            <person name="Haas B."/>
            <person name="Nusbaum C."/>
            <person name="Birren B."/>
        </authorList>
    </citation>
    <scope>NUCLEOTIDE SEQUENCE [LARGE SCALE GENOMIC DNA]</scope>
    <source>
        <strain evidence="9">ATCC 50818</strain>
    </source>
</reference>
<dbReference type="OrthoDB" id="2020542at2759"/>
<feature type="domain" description="Amino acid permease/ SLC12A" evidence="7">
    <location>
        <begin position="10"/>
        <end position="154"/>
    </location>
</feature>
<organism evidence="10">
    <name type="scientific">Salpingoeca rosetta (strain ATCC 50818 / BSB-021)</name>
    <dbReference type="NCBI Taxonomy" id="946362"/>
    <lineage>
        <taxon>Eukaryota</taxon>
        <taxon>Choanoflagellata</taxon>
        <taxon>Craspedida</taxon>
        <taxon>Salpingoecidae</taxon>
        <taxon>Salpingoeca</taxon>
    </lineage>
</organism>
<proteinExistence type="predicted"/>
<feature type="region of interest" description="Disordered" evidence="5">
    <location>
        <begin position="464"/>
        <end position="514"/>
    </location>
</feature>
<dbReference type="InterPro" id="IPR004841">
    <property type="entry name" value="AA-permease/SLC12A_dom"/>
</dbReference>
<evidence type="ECO:0000256" key="5">
    <source>
        <dbReference type="SAM" id="MobiDB-lite"/>
    </source>
</evidence>
<gene>
    <name evidence="9" type="ORF">PTSG_05157</name>
</gene>
<evidence type="ECO:0000256" key="4">
    <source>
        <dbReference type="ARBA" id="ARBA00023136"/>
    </source>
</evidence>
<feature type="transmembrane region" description="Helical" evidence="6">
    <location>
        <begin position="12"/>
        <end position="30"/>
    </location>
</feature>
<dbReference type="GO" id="GO:0055064">
    <property type="term" value="P:chloride ion homeostasis"/>
    <property type="evidence" value="ECO:0007669"/>
    <property type="project" value="TreeGrafter"/>
</dbReference>
<evidence type="ECO:0000256" key="2">
    <source>
        <dbReference type="ARBA" id="ARBA00022692"/>
    </source>
</evidence>
<dbReference type="InParanoid" id="F2UAN8"/>
<keyword evidence="3 6" id="KW-1133">Transmembrane helix</keyword>
<evidence type="ECO:0000256" key="1">
    <source>
        <dbReference type="ARBA" id="ARBA00004141"/>
    </source>
</evidence>
<keyword evidence="2 6" id="KW-0812">Transmembrane</keyword>
<feature type="transmembrane region" description="Helical" evidence="6">
    <location>
        <begin position="69"/>
        <end position="90"/>
    </location>
</feature>
<feature type="transmembrane region" description="Helical" evidence="6">
    <location>
        <begin position="36"/>
        <end position="57"/>
    </location>
</feature>
<dbReference type="Proteomes" id="UP000007799">
    <property type="component" value="Unassembled WGS sequence"/>
</dbReference>
<keyword evidence="10" id="KW-1185">Reference proteome</keyword>
<evidence type="ECO:0000313" key="9">
    <source>
        <dbReference type="EMBL" id="EGD73454.1"/>
    </source>
</evidence>
<keyword evidence="4 6" id="KW-0472">Membrane</keyword>
<dbReference type="RefSeq" id="XP_004993736.1">
    <property type="nucleotide sequence ID" value="XM_004993679.1"/>
</dbReference>
<evidence type="ECO:0000256" key="3">
    <source>
        <dbReference type="ARBA" id="ARBA00022989"/>
    </source>
</evidence>
<dbReference type="EMBL" id="GL832966">
    <property type="protein sequence ID" value="EGD73454.1"/>
    <property type="molecule type" value="Genomic_DNA"/>
</dbReference>
<feature type="compositionally biased region" description="Acidic residues" evidence="5">
    <location>
        <begin position="482"/>
        <end position="491"/>
    </location>
</feature>
<dbReference type="Pfam" id="PF03522">
    <property type="entry name" value="SLC12"/>
    <property type="match status" value="1"/>
</dbReference>
<dbReference type="GO" id="GO:0015379">
    <property type="term" value="F:potassium:chloride symporter activity"/>
    <property type="evidence" value="ECO:0007669"/>
    <property type="project" value="TreeGrafter"/>
</dbReference>